<dbReference type="Proteomes" id="UP001221142">
    <property type="component" value="Unassembled WGS sequence"/>
</dbReference>
<comment type="caution">
    <text evidence="2">The sequence shown here is derived from an EMBL/GenBank/DDBJ whole genome shotgun (WGS) entry which is preliminary data.</text>
</comment>
<feature type="coiled-coil region" evidence="1">
    <location>
        <begin position="50"/>
        <end position="122"/>
    </location>
</feature>
<sequence length="224" mass="24883">MENGVGEAPLEICSLQQLVSEHSSLQANTHRFSNVNELYSINESPAPIDIRRLEKELPKLRITLDGLVTQGTLSESAKATVSMYAFAALMEKKLAAAKAAAAEEAARKAKESKEKLEDAVSRDSCDVPKTVGSLKAVSAASGAGRRELVHLVDVQKSVQNTLESLNQNEEDEDEYSHRRRRFRRVKLYGENKEDDGLEPEEDSDAKQLKGIWIRRFVRSGKDSL</sequence>
<reference evidence="2" key="1">
    <citation type="submission" date="2023-03" db="EMBL/GenBank/DDBJ databases">
        <title>Massive genome expansion in bonnet fungi (Mycena s.s.) driven by repeated elements and novel gene families across ecological guilds.</title>
        <authorList>
            <consortium name="Lawrence Berkeley National Laboratory"/>
            <person name="Harder C.B."/>
            <person name="Miyauchi S."/>
            <person name="Viragh M."/>
            <person name="Kuo A."/>
            <person name="Thoen E."/>
            <person name="Andreopoulos B."/>
            <person name="Lu D."/>
            <person name="Skrede I."/>
            <person name="Drula E."/>
            <person name="Henrissat B."/>
            <person name="Morin E."/>
            <person name="Kohler A."/>
            <person name="Barry K."/>
            <person name="LaButti K."/>
            <person name="Morin E."/>
            <person name="Salamov A."/>
            <person name="Lipzen A."/>
            <person name="Mereny Z."/>
            <person name="Hegedus B."/>
            <person name="Baldrian P."/>
            <person name="Stursova M."/>
            <person name="Weitz H."/>
            <person name="Taylor A."/>
            <person name="Grigoriev I.V."/>
            <person name="Nagy L.G."/>
            <person name="Martin F."/>
            <person name="Kauserud H."/>
        </authorList>
    </citation>
    <scope>NUCLEOTIDE SEQUENCE</scope>
    <source>
        <strain evidence="2">9284</strain>
    </source>
</reference>
<name>A0AAD7BEX0_9AGAR</name>
<proteinExistence type="predicted"/>
<dbReference type="AlphaFoldDB" id="A0AAD7BEX0"/>
<evidence type="ECO:0000313" key="3">
    <source>
        <dbReference type="Proteomes" id="UP001221142"/>
    </source>
</evidence>
<keyword evidence="3" id="KW-1185">Reference proteome</keyword>
<evidence type="ECO:0000256" key="1">
    <source>
        <dbReference type="SAM" id="Coils"/>
    </source>
</evidence>
<keyword evidence="1" id="KW-0175">Coiled coil</keyword>
<accession>A0AAD7BEX0</accession>
<gene>
    <name evidence="2" type="ORF">FB45DRAFT_170222</name>
</gene>
<organism evidence="2 3">
    <name type="scientific">Roridomyces roridus</name>
    <dbReference type="NCBI Taxonomy" id="1738132"/>
    <lineage>
        <taxon>Eukaryota</taxon>
        <taxon>Fungi</taxon>
        <taxon>Dikarya</taxon>
        <taxon>Basidiomycota</taxon>
        <taxon>Agaricomycotina</taxon>
        <taxon>Agaricomycetes</taxon>
        <taxon>Agaricomycetidae</taxon>
        <taxon>Agaricales</taxon>
        <taxon>Marasmiineae</taxon>
        <taxon>Mycenaceae</taxon>
        <taxon>Roridomyces</taxon>
    </lineage>
</organism>
<evidence type="ECO:0000313" key="2">
    <source>
        <dbReference type="EMBL" id="KAJ7618673.1"/>
    </source>
</evidence>
<dbReference type="EMBL" id="JARKIF010000019">
    <property type="protein sequence ID" value="KAJ7618673.1"/>
    <property type="molecule type" value="Genomic_DNA"/>
</dbReference>
<protein>
    <submittedName>
        <fullName evidence="2">Uncharacterized protein</fullName>
    </submittedName>
</protein>